<name>A0A5C3K956_COPMA</name>
<organism evidence="2 3">
    <name type="scientific">Coprinopsis marcescibilis</name>
    <name type="common">Agaric fungus</name>
    <name type="synonym">Psathyrella marcescibilis</name>
    <dbReference type="NCBI Taxonomy" id="230819"/>
    <lineage>
        <taxon>Eukaryota</taxon>
        <taxon>Fungi</taxon>
        <taxon>Dikarya</taxon>
        <taxon>Basidiomycota</taxon>
        <taxon>Agaricomycotina</taxon>
        <taxon>Agaricomycetes</taxon>
        <taxon>Agaricomycetidae</taxon>
        <taxon>Agaricales</taxon>
        <taxon>Agaricineae</taxon>
        <taxon>Psathyrellaceae</taxon>
        <taxon>Coprinopsis</taxon>
    </lineage>
</organism>
<dbReference type="STRING" id="230819.A0A5C3K956"/>
<sequence>MLGLADYAALLGELEAHNAEELGKLDEWLEEACKREDETEISQALKARANSARGLWHTSIGDKDKALEAQALALDKTPGLRSRIDIVLTILRILVSGFPLPFAIRVWISTNSPSTSPSAFLYFWPSNGGRPGMFRVYF</sequence>
<dbReference type="AlphaFoldDB" id="A0A5C3K956"/>
<dbReference type="EMBL" id="ML210726">
    <property type="protein sequence ID" value="TFK16585.1"/>
    <property type="molecule type" value="Genomic_DNA"/>
</dbReference>
<dbReference type="Pfam" id="PF10602">
    <property type="entry name" value="RPN7"/>
    <property type="match status" value="1"/>
</dbReference>
<evidence type="ECO:0000259" key="1">
    <source>
        <dbReference type="Pfam" id="PF10602"/>
    </source>
</evidence>
<evidence type="ECO:0000313" key="2">
    <source>
        <dbReference type="EMBL" id="TFK16585.1"/>
    </source>
</evidence>
<protein>
    <recommendedName>
        <fullName evidence="1">26S proteasome regulatory subunit Rpn7 N-terminal domain-containing protein</fullName>
    </recommendedName>
</protein>
<evidence type="ECO:0000313" key="3">
    <source>
        <dbReference type="Proteomes" id="UP000307440"/>
    </source>
</evidence>
<proteinExistence type="predicted"/>
<keyword evidence="3" id="KW-1185">Reference proteome</keyword>
<dbReference type="OrthoDB" id="1452at2759"/>
<feature type="domain" description="26S proteasome regulatory subunit Rpn7 N-terminal" evidence="1">
    <location>
        <begin position="10"/>
        <end position="93"/>
    </location>
</feature>
<dbReference type="InterPro" id="IPR045135">
    <property type="entry name" value="Rpn7_N"/>
</dbReference>
<reference evidence="2 3" key="1">
    <citation type="journal article" date="2019" name="Nat. Ecol. Evol.">
        <title>Megaphylogeny resolves global patterns of mushroom evolution.</title>
        <authorList>
            <person name="Varga T."/>
            <person name="Krizsan K."/>
            <person name="Foldi C."/>
            <person name="Dima B."/>
            <person name="Sanchez-Garcia M."/>
            <person name="Sanchez-Ramirez S."/>
            <person name="Szollosi G.J."/>
            <person name="Szarkandi J.G."/>
            <person name="Papp V."/>
            <person name="Albert L."/>
            <person name="Andreopoulos W."/>
            <person name="Angelini C."/>
            <person name="Antonin V."/>
            <person name="Barry K.W."/>
            <person name="Bougher N.L."/>
            <person name="Buchanan P."/>
            <person name="Buyck B."/>
            <person name="Bense V."/>
            <person name="Catcheside P."/>
            <person name="Chovatia M."/>
            <person name="Cooper J."/>
            <person name="Damon W."/>
            <person name="Desjardin D."/>
            <person name="Finy P."/>
            <person name="Geml J."/>
            <person name="Haridas S."/>
            <person name="Hughes K."/>
            <person name="Justo A."/>
            <person name="Karasinski D."/>
            <person name="Kautmanova I."/>
            <person name="Kiss B."/>
            <person name="Kocsube S."/>
            <person name="Kotiranta H."/>
            <person name="LaButti K.M."/>
            <person name="Lechner B.E."/>
            <person name="Liimatainen K."/>
            <person name="Lipzen A."/>
            <person name="Lukacs Z."/>
            <person name="Mihaltcheva S."/>
            <person name="Morgado L.N."/>
            <person name="Niskanen T."/>
            <person name="Noordeloos M.E."/>
            <person name="Ohm R.A."/>
            <person name="Ortiz-Santana B."/>
            <person name="Ovrebo C."/>
            <person name="Racz N."/>
            <person name="Riley R."/>
            <person name="Savchenko A."/>
            <person name="Shiryaev A."/>
            <person name="Soop K."/>
            <person name="Spirin V."/>
            <person name="Szebenyi C."/>
            <person name="Tomsovsky M."/>
            <person name="Tulloss R.E."/>
            <person name="Uehling J."/>
            <person name="Grigoriev I.V."/>
            <person name="Vagvolgyi C."/>
            <person name="Papp T."/>
            <person name="Martin F.M."/>
            <person name="Miettinen O."/>
            <person name="Hibbett D.S."/>
            <person name="Nagy L.G."/>
        </authorList>
    </citation>
    <scope>NUCLEOTIDE SEQUENCE [LARGE SCALE GENOMIC DNA]</scope>
    <source>
        <strain evidence="2 3">CBS 121175</strain>
    </source>
</reference>
<accession>A0A5C3K956</accession>
<dbReference type="Proteomes" id="UP000307440">
    <property type="component" value="Unassembled WGS sequence"/>
</dbReference>
<gene>
    <name evidence="2" type="ORF">FA15DRAFT_711658</name>
</gene>